<keyword evidence="5" id="KW-1185">Reference proteome</keyword>
<dbReference type="GO" id="GO:0031934">
    <property type="term" value="C:mating-type region heterochromatin"/>
    <property type="evidence" value="ECO:0007669"/>
    <property type="project" value="TreeGrafter"/>
</dbReference>
<evidence type="ECO:0008006" key="6">
    <source>
        <dbReference type="Google" id="ProtNLM"/>
    </source>
</evidence>
<comment type="caution">
    <text evidence="4">The sequence shown here is derived from an EMBL/GenBank/DDBJ whole genome shotgun (WGS) entry which is preliminary data.</text>
</comment>
<sequence length="571" mass="64117">MAQSAEYTPSHPSLVWPRSDGTSSSWPGRNTPDQAAQNGKYYEPVPDRDSRYLAFEERAGEHLAAVLGLPKRGKPHRIPMPSGYKIFVTRHKGNTSKRESSYCYGSSQEKRFKNVNEWKLHAEWLFDTTKSLEKHAWEVGRAGSSPAWHASSATYRGGSSAYHGSSACSRHGHRGRQVEPMYSKDTGPSGVVYDRGYDLKYQRRHRRGELVWVQIDPITPSAPPSRRCALSDRSLLPEITHWPVIIADIRLKVTVARDGANEPGEVTHSWTYHLRPLGMFSPKSEIVRDQSDLLPWAMGTELLAGPAGWQQLAQEGTRVLDEASHQSALDWEEGLGGRIRFEEMDEGEDATFRLGVAIRTGTQIANNWCQTDRIDIMSEVDRRLVINEETYAYQGLWLGGERIWVDDIVRLKKSRADVPFPLSAAEQAGSEKRPVFMRIRWIKVEQVAGKPRCVIRGDIAELALKDGEEEAWPQDGAFKLAASYKAPMGYRFKQLNDAATEAMCDVSDIAGRLYVDLLDHDTQTWLFSTGADETGRHQPGKTALALIGRLPGTHAYSAPGIWKGESIRRRH</sequence>
<dbReference type="Pfam" id="PF16761">
    <property type="entry name" value="Clr2_transil"/>
    <property type="match status" value="1"/>
</dbReference>
<feature type="compositionally biased region" description="Polar residues" evidence="1">
    <location>
        <begin position="1"/>
        <end position="11"/>
    </location>
</feature>
<dbReference type="InterPro" id="IPR031915">
    <property type="entry name" value="Clr2_N"/>
</dbReference>
<dbReference type="EMBL" id="JAKWFO010000007">
    <property type="protein sequence ID" value="KAI9634539.1"/>
    <property type="molecule type" value="Genomic_DNA"/>
</dbReference>
<gene>
    <name evidence="4" type="ORF">MKK02DRAFT_16867</name>
</gene>
<feature type="domain" description="Cryptic loci regulator 2 C-terminal" evidence="2">
    <location>
        <begin position="393"/>
        <end position="514"/>
    </location>
</feature>
<proteinExistence type="predicted"/>
<feature type="region of interest" description="Disordered" evidence="1">
    <location>
        <begin position="166"/>
        <end position="185"/>
    </location>
</feature>
<dbReference type="AlphaFoldDB" id="A0AA38H8Z1"/>
<dbReference type="GO" id="GO:0070824">
    <property type="term" value="C:SHREC complex"/>
    <property type="evidence" value="ECO:0007669"/>
    <property type="project" value="InterPro"/>
</dbReference>
<evidence type="ECO:0000313" key="4">
    <source>
        <dbReference type="EMBL" id="KAI9634539.1"/>
    </source>
</evidence>
<dbReference type="GO" id="GO:0033553">
    <property type="term" value="C:rDNA heterochromatin"/>
    <property type="evidence" value="ECO:0007669"/>
    <property type="project" value="TreeGrafter"/>
</dbReference>
<evidence type="ECO:0000259" key="2">
    <source>
        <dbReference type="Pfam" id="PF10383"/>
    </source>
</evidence>
<feature type="domain" description="Cryptic loci regulator 2 N-terminal" evidence="3">
    <location>
        <begin position="80"/>
        <end position="130"/>
    </location>
</feature>
<feature type="region of interest" description="Disordered" evidence="1">
    <location>
        <begin position="1"/>
        <end position="45"/>
    </location>
</feature>
<organism evidence="4 5">
    <name type="scientific">Dioszegia hungarica</name>
    <dbReference type="NCBI Taxonomy" id="4972"/>
    <lineage>
        <taxon>Eukaryota</taxon>
        <taxon>Fungi</taxon>
        <taxon>Dikarya</taxon>
        <taxon>Basidiomycota</taxon>
        <taxon>Agaricomycotina</taxon>
        <taxon>Tremellomycetes</taxon>
        <taxon>Tremellales</taxon>
        <taxon>Bulleribasidiaceae</taxon>
        <taxon>Dioszegia</taxon>
    </lineage>
</organism>
<protein>
    <recommendedName>
        <fullName evidence="6">Cryptic loci regulator 2 N-terminal domain-containing protein</fullName>
    </recommendedName>
</protein>
<evidence type="ECO:0000256" key="1">
    <source>
        <dbReference type="SAM" id="MobiDB-lite"/>
    </source>
</evidence>
<dbReference type="PANTHER" id="PTHR38046:SF1">
    <property type="entry name" value="CRYPTIC LOCI REGULATOR 2"/>
    <property type="match status" value="1"/>
</dbReference>
<dbReference type="GeneID" id="77724899"/>
<dbReference type="InterPro" id="IPR018839">
    <property type="entry name" value="Tscrpt-silencing_Clr2_C"/>
</dbReference>
<dbReference type="GO" id="GO:0030466">
    <property type="term" value="P:silent mating-type cassette heterochromatin formation"/>
    <property type="evidence" value="ECO:0007669"/>
    <property type="project" value="TreeGrafter"/>
</dbReference>
<dbReference type="Pfam" id="PF10383">
    <property type="entry name" value="Clr2"/>
    <property type="match status" value="1"/>
</dbReference>
<reference evidence="4" key="1">
    <citation type="journal article" date="2022" name="G3 (Bethesda)">
        <title>High quality genome of the basidiomycete yeast Dioszegia hungarica PDD-24b-2 isolated from cloud water.</title>
        <authorList>
            <person name="Jarrige D."/>
            <person name="Haridas S."/>
            <person name="Bleykasten-Grosshans C."/>
            <person name="Joly M."/>
            <person name="Nadalig T."/>
            <person name="Sancelme M."/>
            <person name="Vuilleumier S."/>
            <person name="Grigoriev I.V."/>
            <person name="Amato P."/>
            <person name="Bringel F."/>
        </authorList>
    </citation>
    <scope>NUCLEOTIDE SEQUENCE</scope>
    <source>
        <strain evidence="4">PDD-24b-2</strain>
    </source>
</reference>
<accession>A0AA38H8Z1</accession>
<feature type="compositionally biased region" description="Polar residues" evidence="1">
    <location>
        <begin position="20"/>
        <end position="37"/>
    </location>
</feature>
<dbReference type="PANTHER" id="PTHR38046">
    <property type="entry name" value="CRYPTIC LOCI REGULATOR 2"/>
    <property type="match status" value="1"/>
</dbReference>
<evidence type="ECO:0000313" key="5">
    <source>
        <dbReference type="Proteomes" id="UP001164286"/>
    </source>
</evidence>
<name>A0AA38H8Z1_9TREE</name>
<dbReference type="InterPro" id="IPR038986">
    <property type="entry name" value="Clr2"/>
</dbReference>
<dbReference type="Proteomes" id="UP001164286">
    <property type="component" value="Unassembled WGS sequence"/>
</dbReference>
<dbReference type="RefSeq" id="XP_052944316.1">
    <property type="nucleotide sequence ID" value="XM_053085698.1"/>
</dbReference>
<evidence type="ECO:0000259" key="3">
    <source>
        <dbReference type="Pfam" id="PF16761"/>
    </source>
</evidence>